<name>A0AAN9J8E6_CLITE</name>
<dbReference type="EMBL" id="JAYKXN010000004">
    <property type="protein sequence ID" value="KAK7294083.1"/>
    <property type="molecule type" value="Genomic_DNA"/>
</dbReference>
<sequence>MCVISRTILHTRRCGSEKPAVPVPGHFACACPFRVPPDNPLQPDEDDWGFSCLRIPEEVKKGSAECSDRDAASKSGQRV</sequence>
<accession>A0AAN9J8E6</accession>
<reference evidence="1 2" key="1">
    <citation type="submission" date="2024-01" db="EMBL/GenBank/DDBJ databases">
        <title>The genomes of 5 underutilized Papilionoideae crops provide insights into root nodulation and disease resistance.</title>
        <authorList>
            <person name="Yuan L."/>
        </authorList>
    </citation>
    <scope>NUCLEOTIDE SEQUENCE [LARGE SCALE GENOMIC DNA]</scope>
    <source>
        <strain evidence="1">LY-2023</strain>
        <tissue evidence="1">Leaf</tissue>
    </source>
</reference>
<organism evidence="1 2">
    <name type="scientific">Clitoria ternatea</name>
    <name type="common">Butterfly pea</name>
    <dbReference type="NCBI Taxonomy" id="43366"/>
    <lineage>
        <taxon>Eukaryota</taxon>
        <taxon>Viridiplantae</taxon>
        <taxon>Streptophyta</taxon>
        <taxon>Embryophyta</taxon>
        <taxon>Tracheophyta</taxon>
        <taxon>Spermatophyta</taxon>
        <taxon>Magnoliopsida</taxon>
        <taxon>eudicotyledons</taxon>
        <taxon>Gunneridae</taxon>
        <taxon>Pentapetalae</taxon>
        <taxon>rosids</taxon>
        <taxon>fabids</taxon>
        <taxon>Fabales</taxon>
        <taxon>Fabaceae</taxon>
        <taxon>Papilionoideae</taxon>
        <taxon>50 kb inversion clade</taxon>
        <taxon>NPAAA clade</taxon>
        <taxon>indigoferoid/millettioid clade</taxon>
        <taxon>Phaseoleae</taxon>
        <taxon>Clitoria</taxon>
    </lineage>
</organism>
<dbReference type="PROSITE" id="PS51257">
    <property type="entry name" value="PROKAR_LIPOPROTEIN"/>
    <property type="match status" value="1"/>
</dbReference>
<keyword evidence="2" id="KW-1185">Reference proteome</keyword>
<protein>
    <submittedName>
        <fullName evidence="1">Uncharacterized protein</fullName>
    </submittedName>
</protein>
<proteinExistence type="predicted"/>
<dbReference type="Proteomes" id="UP001359559">
    <property type="component" value="Unassembled WGS sequence"/>
</dbReference>
<comment type="caution">
    <text evidence="1">The sequence shown here is derived from an EMBL/GenBank/DDBJ whole genome shotgun (WGS) entry which is preliminary data.</text>
</comment>
<dbReference type="AlphaFoldDB" id="A0AAN9J8E6"/>
<gene>
    <name evidence="1" type="ORF">RJT34_16966</name>
</gene>
<evidence type="ECO:0000313" key="2">
    <source>
        <dbReference type="Proteomes" id="UP001359559"/>
    </source>
</evidence>
<evidence type="ECO:0000313" key="1">
    <source>
        <dbReference type="EMBL" id="KAK7294083.1"/>
    </source>
</evidence>